<organism evidence="1 2">
    <name type="scientific">Hymenolepis diminuta</name>
    <name type="common">Rat tapeworm</name>
    <dbReference type="NCBI Taxonomy" id="6216"/>
    <lineage>
        <taxon>Eukaryota</taxon>
        <taxon>Metazoa</taxon>
        <taxon>Spiralia</taxon>
        <taxon>Lophotrochozoa</taxon>
        <taxon>Platyhelminthes</taxon>
        <taxon>Cestoda</taxon>
        <taxon>Eucestoda</taxon>
        <taxon>Cyclophyllidea</taxon>
        <taxon>Hymenolepididae</taxon>
        <taxon>Hymenolepis</taxon>
    </lineage>
</organism>
<keyword evidence="2" id="KW-1185">Reference proteome</keyword>
<accession>A0A564YTJ0</accession>
<name>A0A564YTJ0_HYMDI</name>
<evidence type="ECO:0000313" key="2">
    <source>
        <dbReference type="Proteomes" id="UP000321570"/>
    </source>
</evidence>
<proteinExistence type="predicted"/>
<dbReference type="AlphaFoldDB" id="A0A564YTJ0"/>
<sequence length="63" mass="7254">MILRLVLRSKVLSIKAQAKLLETFVEPVLLYGLSTTVYLKVDNKKLKAVQNTAWRMMLGLYSR</sequence>
<dbReference type="EMBL" id="CABIJS010000377">
    <property type="protein sequence ID" value="VUZ50582.1"/>
    <property type="molecule type" value="Genomic_DNA"/>
</dbReference>
<protein>
    <submittedName>
        <fullName evidence="1">Uncharacterized protein</fullName>
    </submittedName>
</protein>
<gene>
    <name evidence="1" type="ORF">WMSIL1_LOCUS9431</name>
</gene>
<reference evidence="1 2" key="1">
    <citation type="submission" date="2019-07" db="EMBL/GenBank/DDBJ databases">
        <authorList>
            <person name="Jastrzebski P J."/>
            <person name="Paukszto L."/>
            <person name="Jastrzebski P J."/>
        </authorList>
    </citation>
    <scope>NUCLEOTIDE SEQUENCE [LARGE SCALE GENOMIC DNA]</scope>
    <source>
        <strain evidence="1 2">WMS-il1</strain>
    </source>
</reference>
<dbReference type="Proteomes" id="UP000321570">
    <property type="component" value="Unassembled WGS sequence"/>
</dbReference>
<evidence type="ECO:0000313" key="1">
    <source>
        <dbReference type="EMBL" id="VUZ50582.1"/>
    </source>
</evidence>